<dbReference type="CDD" id="cd02432">
    <property type="entry name" value="Nodulin-21_like_1"/>
    <property type="match status" value="1"/>
</dbReference>
<dbReference type="EMBL" id="RZNJ01000002">
    <property type="protein sequence ID" value="RUT32863.1"/>
    <property type="molecule type" value="Genomic_DNA"/>
</dbReference>
<evidence type="ECO:0000256" key="3">
    <source>
        <dbReference type="ARBA" id="ARBA00022989"/>
    </source>
</evidence>
<evidence type="ECO:0000256" key="1">
    <source>
        <dbReference type="ARBA" id="ARBA00004127"/>
    </source>
</evidence>
<keyword evidence="3 5" id="KW-1133">Transmembrane helix</keyword>
<evidence type="ECO:0000256" key="4">
    <source>
        <dbReference type="ARBA" id="ARBA00023136"/>
    </source>
</evidence>
<proteinExistence type="predicted"/>
<evidence type="ECO:0000313" key="7">
    <source>
        <dbReference type="Proteomes" id="UP000281547"/>
    </source>
</evidence>
<name>A0A433XFJ6_9HYPH</name>
<dbReference type="GO" id="GO:0012505">
    <property type="term" value="C:endomembrane system"/>
    <property type="evidence" value="ECO:0007669"/>
    <property type="project" value="UniProtKB-SubCell"/>
</dbReference>
<dbReference type="GO" id="GO:0005384">
    <property type="term" value="F:manganese ion transmembrane transporter activity"/>
    <property type="evidence" value="ECO:0007669"/>
    <property type="project" value="InterPro"/>
</dbReference>
<sequence length="233" mass="23631">MSPFHPHRENHLIERIGWLRAAVLGANDGIVSTASLIVGVAAASAGTSEVLIAGVAGLVAGAMSMAAGEYVSVSSQSDTERADLARERAELETQPEFERAELAEIYVRRGLDPALAGQVADQLMAADALGAHARDELGISEITTARPVQAALTSAATFAVGAALPLLMVFVLPPSLLVGGVALASLAFLALLGALGARAGGAGILRPTLRVTFWGALAMGLTAAIGALFGTVV</sequence>
<keyword evidence="7" id="KW-1185">Reference proteome</keyword>
<dbReference type="Pfam" id="PF01988">
    <property type="entry name" value="VIT1"/>
    <property type="match status" value="1"/>
</dbReference>
<comment type="caution">
    <text evidence="6">The sequence shown here is derived from an EMBL/GenBank/DDBJ whole genome shotgun (WGS) entry which is preliminary data.</text>
</comment>
<feature type="transmembrane region" description="Helical" evidence="5">
    <location>
        <begin position="50"/>
        <end position="71"/>
    </location>
</feature>
<feature type="transmembrane region" description="Helical" evidence="5">
    <location>
        <begin position="21"/>
        <end position="44"/>
    </location>
</feature>
<feature type="transmembrane region" description="Helical" evidence="5">
    <location>
        <begin position="177"/>
        <end position="199"/>
    </location>
</feature>
<reference evidence="6 7" key="1">
    <citation type="journal article" date="2016" name="Int. J. Syst. Evol. Microbiol.">
        <title>Arsenicitalea aurantiaca gen. nov., sp. nov., a new member of the family Hyphomicrobiaceae, isolated from high-arsenic sediment.</title>
        <authorList>
            <person name="Mu Y."/>
            <person name="Zhou L."/>
            <person name="Zeng X.C."/>
            <person name="Liu L."/>
            <person name="Pan Y."/>
            <person name="Chen X."/>
            <person name="Wang J."/>
            <person name="Li S."/>
            <person name="Li W.J."/>
            <person name="Wang Y."/>
        </authorList>
    </citation>
    <scope>NUCLEOTIDE SEQUENCE [LARGE SCALE GENOMIC DNA]</scope>
    <source>
        <strain evidence="6 7">42-50</strain>
    </source>
</reference>
<keyword evidence="2 5" id="KW-0812">Transmembrane</keyword>
<dbReference type="OrthoDB" id="9789677at2"/>
<keyword evidence="4 5" id="KW-0472">Membrane</keyword>
<feature type="transmembrane region" description="Helical" evidence="5">
    <location>
        <begin position="150"/>
        <end position="171"/>
    </location>
</feature>
<evidence type="ECO:0000256" key="5">
    <source>
        <dbReference type="SAM" id="Phobius"/>
    </source>
</evidence>
<accession>A0A433XFJ6</accession>
<dbReference type="Proteomes" id="UP000281547">
    <property type="component" value="Unassembled WGS sequence"/>
</dbReference>
<protein>
    <submittedName>
        <fullName evidence="6">VIT family protein</fullName>
    </submittedName>
</protein>
<dbReference type="PANTHER" id="PTHR31851">
    <property type="entry name" value="FE(2+)/MN(2+) TRANSPORTER PCL1"/>
    <property type="match status" value="1"/>
</dbReference>
<organism evidence="6 7">
    <name type="scientific">Arsenicitalea aurantiaca</name>
    <dbReference type="NCBI Taxonomy" id="1783274"/>
    <lineage>
        <taxon>Bacteria</taxon>
        <taxon>Pseudomonadati</taxon>
        <taxon>Pseudomonadota</taxon>
        <taxon>Alphaproteobacteria</taxon>
        <taxon>Hyphomicrobiales</taxon>
        <taxon>Devosiaceae</taxon>
        <taxon>Arsenicitalea</taxon>
    </lineage>
</organism>
<dbReference type="InterPro" id="IPR008217">
    <property type="entry name" value="Ccc1_fam"/>
</dbReference>
<dbReference type="RefSeq" id="WP_127187820.1">
    <property type="nucleotide sequence ID" value="NZ_RZNJ01000002.1"/>
</dbReference>
<dbReference type="AlphaFoldDB" id="A0A433XFJ6"/>
<feature type="transmembrane region" description="Helical" evidence="5">
    <location>
        <begin position="211"/>
        <end position="232"/>
    </location>
</feature>
<gene>
    <name evidence="6" type="ORF">EMQ25_06925</name>
</gene>
<dbReference type="GO" id="GO:0030026">
    <property type="term" value="P:intracellular manganese ion homeostasis"/>
    <property type="evidence" value="ECO:0007669"/>
    <property type="project" value="InterPro"/>
</dbReference>
<evidence type="ECO:0000313" key="6">
    <source>
        <dbReference type="EMBL" id="RUT32863.1"/>
    </source>
</evidence>
<evidence type="ECO:0000256" key="2">
    <source>
        <dbReference type="ARBA" id="ARBA00022692"/>
    </source>
</evidence>
<comment type="subcellular location">
    <subcellularLocation>
        <location evidence="1">Endomembrane system</location>
        <topology evidence="1">Multi-pass membrane protein</topology>
    </subcellularLocation>
</comment>